<evidence type="ECO:0000313" key="2">
    <source>
        <dbReference type="EMBL" id="WOK04522.1"/>
    </source>
</evidence>
<protein>
    <submittedName>
        <fullName evidence="2">Alpha/beta fold hydrolase</fullName>
    </submittedName>
</protein>
<dbReference type="Gene3D" id="3.40.50.1820">
    <property type="entry name" value="alpha/beta hydrolase"/>
    <property type="match status" value="1"/>
</dbReference>
<gene>
    <name evidence="2" type="ORF">RT717_15685</name>
</gene>
<dbReference type="InterPro" id="IPR000073">
    <property type="entry name" value="AB_hydrolase_1"/>
</dbReference>
<evidence type="ECO:0000259" key="1">
    <source>
        <dbReference type="Pfam" id="PF00561"/>
    </source>
</evidence>
<dbReference type="PRINTS" id="PR00111">
    <property type="entry name" value="ABHYDROLASE"/>
</dbReference>
<dbReference type="Proteomes" id="UP001302349">
    <property type="component" value="Chromosome"/>
</dbReference>
<feature type="domain" description="AB hydrolase-1" evidence="1">
    <location>
        <begin position="38"/>
        <end position="274"/>
    </location>
</feature>
<reference evidence="2 3" key="1">
    <citation type="journal article" date="2023" name="Microbiol. Resour. Announc.">
        <title>Complete Genome Sequence of Imperialibacter roseus strain P4T.</title>
        <authorList>
            <person name="Tizabi D.R."/>
            <person name="Bachvaroff T."/>
            <person name="Hill R.T."/>
        </authorList>
    </citation>
    <scope>NUCLEOTIDE SEQUENCE [LARGE SCALE GENOMIC DNA]</scope>
    <source>
        <strain evidence="2 3">P4T</strain>
    </source>
</reference>
<dbReference type="PANTHER" id="PTHR43194:SF2">
    <property type="entry name" value="PEROXISOMAL MEMBRANE PROTEIN LPX1"/>
    <property type="match status" value="1"/>
</dbReference>
<evidence type="ECO:0000313" key="3">
    <source>
        <dbReference type="Proteomes" id="UP001302349"/>
    </source>
</evidence>
<keyword evidence="3" id="KW-1185">Reference proteome</keyword>
<dbReference type="PANTHER" id="PTHR43194">
    <property type="entry name" value="HYDROLASE ALPHA/BETA FOLD FAMILY"/>
    <property type="match status" value="1"/>
</dbReference>
<dbReference type="RefSeq" id="WP_317487332.1">
    <property type="nucleotide sequence ID" value="NZ_CP136051.1"/>
</dbReference>
<dbReference type="Pfam" id="PF00561">
    <property type="entry name" value="Abhydrolase_1"/>
    <property type="match status" value="1"/>
</dbReference>
<accession>A0ABZ0ILS8</accession>
<sequence>MKQQTPLWLDESLYPFSHRYIDLPSGRMHYVDEGRGDVLLFVHGTPAWSFLYREQIKTLRTKYRCIAVDHIGFGLSDKPEDFDGTPQAHSANLALFVEKLGLTNITLVVHDFGGPIGLSFALSHPEKVRNLVILNTWLWKTSDNPDVQKVDKVVNSRLGKLIYLHTNFSPSILMEKSFHDKSKLTKAIHLHYTRPFPNKASRWGLLRLAQSLLGSSDWYEEQFKQLHKWQHKTALILWGTEDQFIKPAFLDKWKEALPQATVRTFDAGHFVQEESSKEVSDAIDSLMQQSQFSLASNTFTGA</sequence>
<keyword evidence="2" id="KW-0378">Hydrolase</keyword>
<organism evidence="2 3">
    <name type="scientific">Imperialibacter roseus</name>
    <dbReference type="NCBI Taxonomy" id="1324217"/>
    <lineage>
        <taxon>Bacteria</taxon>
        <taxon>Pseudomonadati</taxon>
        <taxon>Bacteroidota</taxon>
        <taxon>Cytophagia</taxon>
        <taxon>Cytophagales</taxon>
        <taxon>Flammeovirgaceae</taxon>
        <taxon>Imperialibacter</taxon>
    </lineage>
</organism>
<name>A0ABZ0ILS8_9BACT</name>
<dbReference type="EMBL" id="CP136051">
    <property type="protein sequence ID" value="WOK04522.1"/>
    <property type="molecule type" value="Genomic_DNA"/>
</dbReference>
<proteinExistence type="predicted"/>
<dbReference type="InterPro" id="IPR029058">
    <property type="entry name" value="AB_hydrolase_fold"/>
</dbReference>
<dbReference type="InterPro" id="IPR050228">
    <property type="entry name" value="Carboxylesterase_BioH"/>
</dbReference>
<dbReference type="SUPFAM" id="SSF53474">
    <property type="entry name" value="alpha/beta-Hydrolases"/>
    <property type="match status" value="1"/>
</dbReference>
<dbReference type="GO" id="GO:0016787">
    <property type="term" value="F:hydrolase activity"/>
    <property type="evidence" value="ECO:0007669"/>
    <property type="project" value="UniProtKB-KW"/>
</dbReference>